<dbReference type="STRING" id="55758.MBFIL_04600"/>
<gene>
    <name evidence="1" type="primary">thiS</name>
    <name evidence="1" type="ORF">MBFIL_04600</name>
</gene>
<organism evidence="1 2">
    <name type="scientific">Methanobrevibacter filiformis</name>
    <dbReference type="NCBI Taxonomy" id="55758"/>
    <lineage>
        <taxon>Archaea</taxon>
        <taxon>Methanobacteriati</taxon>
        <taxon>Methanobacteriota</taxon>
        <taxon>Methanomada group</taxon>
        <taxon>Methanobacteria</taxon>
        <taxon>Methanobacteriales</taxon>
        <taxon>Methanobacteriaceae</taxon>
        <taxon>Methanobrevibacter</taxon>
    </lineage>
</organism>
<dbReference type="EMBL" id="LWMT01000062">
    <property type="protein sequence ID" value="KZX16929.1"/>
    <property type="molecule type" value="Genomic_DNA"/>
</dbReference>
<name>A0A166ERE5_9EURY</name>
<dbReference type="InterPro" id="IPR012675">
    <property type="entry name" value="Beta-grasp_dom_sf"/>
</dbReference>
<dbReference type="InterPro" id="IPR003749">
    <property type="entry name" value="ThiS/MoaD-like"/>
</dbReference>
<dbReference type="NCBIfam" id="TIGR01683">
    <property type="entry name" value="thiS"/>
    <property type="match status" value="1"/>
</dbReference>
<proteinExistence type="predicted"/>
<dbReference type="CDD" id="cd00565">
    <property type="entry name" value="Ubl_ThiS"/>
    <property type="match status" value="1"/>
</dbReference>
<dbReference type="PANTHER" id="PTHR34472:SF1">
    <property type="entry name" value="SULFUR CARRIER PROTEIN THIS"/>
    <property type="match status" value="1"/>
</dbReference>
<accession>A0A166ERE5</accession>
<keyword evidence="2" id="KW-1185">Reference proteome</keyword>
<reference evidence="1 2" key="1">
    <citation type="submission" date="2016-04" db="EMBL/GenBank/DDBJ databases">
        <title>Genome sequence of Methanobrevibacter filiformis DSM 11501.</title>
        <authorList>
            <person name="Poehlein A."/>
            <person name="Seedorf H."/>
            <person name="Daniel R."/>
        </authorList>
    </citation>
    <scope>NUCLEOTIDE SEQUENCE [LARGE SCALE GENOMIC DNA]</scope>
    <source>
        <strain evidence="1 2">DSM 11501</strain>
    </source>
</reference>
<dbReference type="SUPFAM" id="SSF54285">
    <property type="entry name" value="MoaD/ThiS"/>
    <property type="match status" value="1"/>
</dbReference>
<comment type="caution">
    <text evidence="1">The sequence shown here is derived from an EMBL/GenBank/DDBJ whole genome shotgun (WGS) entry which is preliminary data.</text>
</comment>
<dbReference type="RefSeq" id="WP_066971117.1">
    <property type="nucleotide sequence ID" value="NZ_LWMT01000062.1"/>
</dbReference>
<dbReference type="Gene3D" id="3.10.20.30">
    <property type="match status" value="1"/>
</dbReference>
<dbReference type="InterPro" id="IPR010035">
    <property type="entry name" value="Thi_S"/>
</dbReference>
<evidence type="ECO:0000313" key="1">
    <source>
        <dbReference type="EMBL" id="KZX16929.1"/>
    </source>
</evidence>
<protein>
    <submittedName>
        <fullName evidence="1">Sulfur carrier protein ThiS</fullName>
    </submittedName>
</protein>
<dbReference type="AlphaFoldDB" id="A0A166ERE5"/>
<evidence type="ECO:0000313" key="2">
    <source>
        <dbReference type="Proteomes" id="UP000077066"/>
    </source>
</evidence>
<dbReference type="InterPro" id="IPR016155">
    <property type="entry name" value="Mopterin_synth/thiamin_S_b"/>
</dbReference>
<sequence length="64" mass="7236">MKVNGKETTFKEGITLSEFLEKSDYSLEKIVVERNGKIISKNSYCEIILKNEDNYEIVSFVGGG</sequence>
<dbReference type="PATRIC" id="fig|55758.3.peg.510"/>
<dbReference type="PANTHER" id="PTHR34472">
    <property type="entry name" value="SULFUR CARRIER PROTEIN THIS"/>
    <property type="match status" value="1"/>
</dbReference>
<dbReference type="Pfam" id="PF02597">
    <property type="entry name" value="ThiS"/>
    <property type="match status" value="1"/>
</dbReference>
<dbReference type="Proteomes" id="UP000077066">
    <property type="component" value="Unassembled WGS sequence"/>
</dbReference>